<dbReference type="STRING" id="460384.SAMN05216313_13345"/>
<gene>
    <name evidence="3" type="ORF">SAMN05216313_13345</name>
</gene>
<accession>A0A1I0JPB8</accession>
<dbReference type="AlphaFoldDB" id="A0A1I0JPB8"/>
<name>A0A1I0JPB8_9FIRM</name>
<dbReference type="InterPro" id="IPR043202">
    <property type="entry name" value="Band-7_stomatin-like"/>
</dbReference>
<dbReference type="PANTHER" id="PTHR10264">
    <property type="entry name" value="BAND 7 PROTEIN-RELATED"/>
    <property type="match status" value="1"/>
</dbReference>
<dbReference type="SMART" id="SM00244">
    <property type="entry name" value="PHB"/>
    <property type="match status" value="1"/>
</dbReference>
<dbReference type="Proteomes" id="UP000198508">
    <property type="component" value="Unassembled WGS sequence"/>
</dbReference>
<dbReference type="InterPro" id="IPR001107">
    <property type="entry name" value="Band_7"/>
</dbReference>
<comment type="similarity">
    <text evidence="1">Belongs to the band 7/mec-2 family.</text>
</comment>
<dbReference type="Gene3D" id="3.30.479.30">
    <property type="entry name" value="Band 7 domain"/>
    <property type="match status" value="1"/>
</dbReference>
<dbReference type="PANTHER" id="PTHR10264:SF83">
    <property type="entry name" value="BLL5629 PROTEIN"/>
    <property type="match status" value="1"/>
</dbReference>
<dbReference type="InterPro" id="IPR001972">
    <property type="entry name" value="Stomatin_HflK_fam"/>
</dbReference>
<evidence type="ECO:0000256" key="1">
    <source>
        <dbReference type="ARBA" id="ARBA00008164"/>
    </source>
</evidence>
<dbReference type="CDD" id="cd13438">
    <property type="entry name" value="SPFH_eoslipins_u2"/>
    <property type="match status" value="1"/>
</dbReference>
<dbReference type="PRINTS" id="PR00721">
    <property type="entry name" value="STOMATIN"/>
</dbReference>
<evidence type="ECO:0000259" key="2">
    <source>
        <dbReference type="SMART" id="SM00244"/>
    </source>
</evidence>
<dbReference type="InterPro" id="IPR036013">
    <property type="entry name" value="Band_7/SPFH_dom_sf"/>
</dbReference>
<dbReference type="GO" id="GO:0005886">
    <property type="term" value="C:plasma membrane"/>
    <property type="evidence" value="ECO:0007669"/>
    <property type="project" value="InterPro"/>
</dbReference>
<dbReference type="SUPFAM" id="SSF117892">
    <property type="entry name" value="Band 7/SPFH domain"/>
    <property type="match status" value="1"/>
</dbReference>
<dbReference type="EMBL" id="FOIM01000033">
    <property type="protein sequence ID" value="SEU12366.1"/>
    <property type="molecule type" value="Genomic_DNA"/>
</dbReference>
<evidence type="ECO:0000313" key="4">
    <source>
        <dbReference type="Proteomes" id="UP000198508"/>
    </source>
</evidence>
<keyword evidence="4" id="KW-1185">Reference proteome</keyword>
<feature type="domain" description="Band 7" evidence="2">
    <location>
        <begin position="139"/>
        <end position="294"/>
    </location>
</feature>
<protein>
    <submittedName>
        <fullName evidence="3">SPFH domain / Band 7 family protein</fullName>
    </submittedName>
</protein>
<evidence type="ECO:0000313" key="3">
    <source>
        <dbReference type="EMBL" id="SEU12366.1"/>
    </source>
</evidence>
<proteinExistence type="inferred from homology"/>
<dbReference type="Pfam" id="PF01145">
    <property type="entry name" value="Band_7"/>
    <property type="match status" value="1"/>
</dbReference>
<sequence>MEMKYLIKEQECGYLMKNGRFVQLLTAGKYRFMKKLGYEVQVVPMTGLVKTCGIPEDILMGDQEFAARVVKVEVPDTCLAIRFVNQAFKEVLTGPEALFWNVFEKNTFQMVDMTEPCMEKVLPRMYIDLMPMKYYKKIVVKDGEVGLLYFDNRLEKRLETGSYYFWNYGREVTGKIFNMKIQQLDITGQEILTADKVGVRLNVVCSYRITDPERLVKMVDGASGQLYTCAQLVLREYVGRFRLDELLAQKEEIGQYVLQKLRERQEEFCVEVMGAGIKDIILPGEIREIMNTVLVAEKKAQANVIMRREEVASTRSLLNTARLMDENRTLFKLKEMEYLERICDKVGGITLNGGTNVLEQLSELMAAKG</sequence>
<organism evidence="3 4">
    <name type="scientific">Enterocloster lavalensis</name>
    <dbReference type="NCBI Taxonomy" id="460384"/>
    <lineage>
        <taxon>Bacteria</taxon>
        <taxon>Bacillati</taxon>
        <taxon>Bacillota</taxon>
        <taxon>Clostridia</taxon>
        <taxon>Lachnospirales</taxon>
        <taxon>Lachnospiraceae</taxon>
        <taxon>Enterocloster</taxon>
    </lineage>
</organism>
<reference evidence="4" key="1">
    <citation type="submission" date="2016-10" db="EMBL/GenBank/DDBJ databases">
        <authorList>
            <person name="Varghese N."/>
            <person name="Submissions S."/>
        </authorList>
    </citation>
    <scope>NUCLEOTIDE SEQUENCE [LARGE SCALE GENOMIC DNA]</scope>
    <source>
        <strain evidence="4">NLAE-zl-G277</strain>
    </source>
</reference>